<dbReference type="EMBL" id="BNJF01000001">
    <property type="protein sequence ID" value="GHO43904.1"/>
    <property type="molecule type" value="Genomic_DNA"/>
</dbReference>
<evidence type="ECO:0000256" key="1">
    <source>
        <dbReference type="ARBA" id="ARBA00022490"/>
    </source>
</evidence>
<dbReference type="AlphaFoldDB" id="A0A8J3HUC1"/>
<dbReference type="GO" id="GO:0016788">
    <property type="term" value="F:hydrolase activity, acting on ester bonds"/>
    <property type="evidence" value="ECO:0007669"/>
    <property type="project" value="UniProtKB-UniRule"/>
</dbReference>
<dbReference type="InterPro" id="IPR037027">
    <property type="entry name" value="YqgF/RNaseH-like_dom_sf"/>
</dbReference>
<reference evidence="8" key="1">
    <citation type="submission" date="2020-10" db="EMBL/GenBank/DDBJ databases">
        <title>Taxonomic study of unclassified bacteria belonging to the class Ktedonobacteria.</title>
        <authorList>
            <person name="Yabe S."/>
            <person name="Wang C.M."/>
            <person name="Zheng Y."/>
            <person name="Sakai Y."/>
            <person name="Cavaletti L."/>
            <person name="Monciardini P."/>
            <person name="Donadio S."/>
        </authorList>
    </citation>
    <scope>NUCLEOTIDE SEQUENCE</scope>
    <source>
        <strain evidence="8">SOSP1-1</strain>
    </source>
</reference>
<evidence type="ECO:0000256" key="2">
    <source>
        <dbReference type="ARBA" id="ARBA00022517"/>
    </source>
</evidence>
<dbReference type="EC" id="3.1.-.-" evidence="5"/>
<keyword evidence="1 5" id="KW-0963">Cytoplasm</keyword>
<keyword evidence="4 5" id="KW-0378">Hydrolase</keyword>
<dbReference type="NCBIfam" id="TIGR00250">
    <property type="entry name" value="RNAse_H_YqgF"/>
    <property type="match status" value="1"/>
</dbReference>
<keyword evidence="9" id="KW-1185">Reference proteome</keyword>
<comment type="subcellular location">
    <subcellularLocation>
        <location evidence="5">Cytoplasm</location>
    </subcellularLocation>
</comment>
<dbReference type="InterPro" id="IPR012337">
    <property type="entry name" value="RNaseH-like_sf"/>
</dbReference>
<comment type="function">
    <text evidence="5">Could be a nuclease involved in processing of the 5'-end of pre-16S rRNA.</text>
</comment>
<keyword evidence="2 5" id="KW-0690">Ribosome biogenesis</keyword>
<dbReference type="Gene3D" id="3.30.420.140">
    <property type="entry name" value="YqgF/RNase H-like domain"/>
    <property type="match status" value="1"/>
</dbReference>
<dbReference type="GO" id="GO:0004518">
    <property type="term" value="F:nuclease activity"/>
    <property type="evidence" value="ECO:0007669"/>
    <property type="project" value="UniProtKB-KW"/>
</dbReference>
<dbReference type="HAMAP" id="MF_00651">
    <property type="entry name" value="Nuclease_YqgF"/>
    <property type="match status" value="1"/>
</dbReference>
<dbReference type="SMART" id="SM00732">
    <property type="entry name" value="YqgFc"/>
    <property type="match status" value="1"/>
</dbReference>
<protein>
    <recommendedName>
        <fullName evidence="5">Putative pre-16S rRNA nuclease</fullName>
        <ecNumber evidence="5">3.1.-.-</ecNumber>
    </recommendedName>
</protein>
<keyword evidence="3 5" id="KW-0540">Nuclease</keyword>
<proteinExistence type="inferred from homology"/>
<dbReference type="InterPro" id="IPR006641">
    <property type="entry name" value="YqgF/RNaseH-like_dom"/>
</dbReference>
<dbReference type="InterPro" id="IPR005227">
    <property type="entry name" value="YqgF"/>
</dbReference>
<evidence type="ECO:0000313" key="8">
    <source>
        <dbReference type="EMBL" id="GHO43904.1"/>
    </source>
</evidence>
<gene>
    <name evidence="8" type="ORF">KSX_20670</name>
</gene>
<dbReference type="CDD" id="cd16964">
    <property type="entry name" value="YqgF"/>
    <property type="match status" value="1"/>
</dbReference>
<evidence type="ECO:0000256" key="6">
    <source>
        <dbReference type="SAM" id="MobiDB-lite"/>
    </source>
</evidence>
<comment type="similarity">
    <text evidence="5">Belongs to the YqgF HJR family.</text>
</comment>
<dbReference type="PANTHER" id="PTHR33317">
    <property type="entry name" value="POLYNUCLEOTIDYL TRANSFERASE, RIBONUCLEASE H-LIKE SUPERFAMILY PROTEIN"/>
    <property type="match status" value="1"/>
</dbReference>
<dbReference type="GO" id="GO:0000967">
    <property type="term" value="P:rRNA 5'-end processing"/>
    <property type="evidence" value="ECO:0007669"/>
    <property type="project" value="UniProtKB-UniRule"/>
</dbReference>
<evidence type="ECO:0000256" key="3">
    <source>
        <dbReference type="ARBA" id="ARBA00022722"/>
    </source>
</evidence>
<dbReference type="RefSeq" id="WP_220193349.1">
    <property type="nucleotide sequence ID" value="NZ_BNJF01000001.1"/>
</dbReference>
<dbReference type="Pfam" id="PF03652">
    <property type="entry name" value="RuvX"/>
    <property type="match status" value="1"/>
</dbReference>
<name>A0A8J3HUC1_9CHLR</name>
<evidence type="ECO:0000256" key="5">
    <source>
        <dbReference type="HAMAP-Rule" id="MF_00651"/>
    </source>
</evidence>
<dbReference type="PANTHER" id="PTHR33317:SF4">
    <property type="entry name" value="POLYNUCLEOTIDYL TRANSFERASE, RIBONUCLEASE H-LIKE SUPERFAMILY PROTEIN"/>
    <property type="match status" value="1"/>
</dbReference>
<sequence length="177" mass="19704">MRQRRHLAVGIAQAHEWQGVIMGRMLALDVGEARIGVAVSDATGLLASPYTTIYVTRDETKTWDAIVRIIEEAEIEGLVVGLPISLDGQIHAQGERIMAFVERMKPWVSLPITFWDERLSTVEAERLRAQQGRGKGRSHNAGGRGRPQAKRRRQGHEIDALAASVILQEYLDAQRSS</sequence>
<feature type="region of interest" description="Disordered" evidence="6">
    <location>
        <begin position="128"/>
        <end position="155"/>
    </location>
</feature>
<organism evidence="8 9">
    <name type="scientific">Ktedonospora formicarum</name>
    <dbReference type="NCBI Taxonomy" id="2778364"/>
    <lineage>
        <taxon>Bacteria</taxon>
        <taxon>Bacillati</taxon>
        <taxon>Chloroflexota</taxon>
        <taxon>Ktedonobacteria</taxon>
        <taxon>Ktedonobacterales</taxon>
        <taxon>Ktedonobacteraceae</taxon>
        <taxon>Ktedonospora</taxon>
    </lineage>
</organism>
<comment type="caution">
    <text evidence="8">The sequence shown here is derived from an EMBL/GenBank/DDBJ whole genome shotgun (WGS) entry which is preliminary data.</text>
</comment>
<evidence type="ECO:0000313" key="9">
    <source>
        <dbReference type="Proteomes" id="UP000612362"/>
    </source>
</evidence>
<accession>A0A8J3HUC1</accession>
<feature type="domain" description="YqgF/RNase H-like" evidence="7">
    <location>
        <begin position="23"/>
        <end position="124"/>
    </location>
</feature>
<evidence type="ECO:0000256" key="4">
    <source>
        <dbReference type="ARBA" id="ARBA00022801"/>
    </source>
</evidence>
<dbReference type="GO" id="GO:0005829">
    <property type="term" value="C:cytosol"/>
    <property type="evidence" value="ECO:0007669"/>
    <property type="project" value="TreeGrafter"/>
</dbReference>
<dbReference type="Proteomes" id="UP000612362">
    <property type="component" value="Unassembled WGS sequence"/>
</dbReference>
<dbReference type="SUPFAM" id="SSF53098">
    <property type="entry name" value="Ribonuclease H-like"/>
    <property type="match status" value="1"/>
</dbReference>
<evidence type="ECO:0000259" key="7">
    <source>
        <dbReference type="SMART" id="SM00732"/>
    </source>
</evidence>